<dbReference type="InterPro" id="IPR002403">
    <property type="entry name" value="Cyt_P450_E_grp-IV"/>
</dbReference>
<evidence type="ECO:0000256" key="3">
    <source>
        <dbReference type="ARBA" id="ARBA00022617"/>
    </source>
</evidence>
<dbReference type="GO" id="GO:0043386">
    <property type="term" value="P:mycotoxin biosynthetic process"/>
    <property type="evidence" value="ECO:0007669"/>
    <property type="project" value="UniProtKB-ARBA"/>
</dbReference>
<comment type="cofactor">
    <cofactor evidence="1 8">
        <name>heme</name>
        <dbReference type="ChEBI" id="CHEBI:30413"/>
    </cofactor>
</comment>
<protein>
    <submittedName>
        <fullName evidence="11">Uncharacterized protein</fullName>
    </submittedName>
</protein>
<comment type="similarity">
    <text evidence="2 9">Belongs to the cytochrome P450 family.</text>
</comment>
<evidence type="ECO:0000256" key="2">
    <source>
        <dbReference type="ARBA" id="ARBA00010617"/>
    </source>
</evidence>
<organism evidence="11 12">
    <name type="scientific">Penicillium salamii</name>
    <dbReference type="NCBI Taxonomy" id="1612424"/>
    <lineage>
        <taxon>Eukaryota</taxon>
        <taxon>Fungi</taxon>
        <taxon>Dikarya</taxon>
        <taxon>Ascomycota</taxon>
        <taxon>Pezizomycotina</taxon>
        <taxon>Eurotiomycetes</taxon>
        <taxon>Eurotiomycetidae</taxon>
        <taxon>Eurotiales</taxon>
        <taxon>Aspergillaceae</taxon>
        <taxon>Penicillium</taxon>
    </lineage>
</organism>
<dbReference type="InterPro" id="IPR001128">
    <property type="entry name" value="Cyt_P450"/>
</dbReference>
<dbReference type="OrthoDB" id="2248014at2759"/>
<dbReference type="PRINTS" id="PR00465">
    <property type="entry name" value="EP450IV"/>
</dbReference>
<proteinExistence type="inferred from homology"/>
<feature type="transmembrane region" description="Helical" evidence="10">
    <location>
        <begin position="12"/>
        <end position="31"/>
    </location>
</feature>
<evidence type="ECO:0000256" key="5">
    <source>
        <dbReference type="ARBA" id="ARBA00023002"/>
    </source>
</evidence>
<dbReference type="AlphaFoldDB" id="A0A9W4NMW3"/>
<name>A0A9W4NMW3_9EURO</name>
<keyword evidence="10" id="KW-1133">Transmembrane helix</keyword>
<evidence type="ECO:0000256" key="1">
    <source>
        <dbReference type="ARBA" id="ARBA00001971"/>
    </source>
</evidence>
<evidence type="ECO:0000256" key="9">
    <source>
        <dbReference type="RuleBase" id="RU000461"/>
    </source>
</evidence>
<accession>A0A9W4NMW3</accession>
<evidence type="ECO:0000256" key="10">
    <source>
        <dbReference type="SAM" id="Phobius"/>
    </source>
</evidence>
<keyword evidence="3 8" id="KW-0349">Heme</keyword>
<comment type="caution">
    <text evidence="11">The sequence shown here is derived from an EMBL/GenBank/DDBJ whole genome shotgun (WGS) entry which is preliminary data.</text>
</comment>
<feature type="binding site" description="axial binding residue" evidence="8">
    <location>
        <position position="449"/>
    </location>
    <ligand>
        <name>heme</name>
        <dbReference type="ChEBI" id="CHEBI:30413"/>
    </ligand>
    <ligandPart>
        <name>Fe</name>
        <dbReference type="ChEBI" id="CHEBI:18248"/>
    </ligandPart>
</feature>
<evidence type="ECO:0000256" key="8">
    <source>
        <dbReference type="PIRSR" id="PIRSR602403-1"/>
    </source>
</evidence>
<keyword evidence="10" id="KW-0472">Membrane</keyword>
<dbReference type="GO" id="GO:0005506">
    <property type="term" value="F:iron ion binding"/>
    <property type="evidence" value="ECO:0007669"/>
    <property type="project" value="InterPro"/>
</dbReference>
<dbReference type="PANTHER" id="PTHR46206:SF2">
    <property type="entry name" value="CYTOCHROME P450 MONOOXYGENASE AUSG-RELATED"/>
    <property type="match status" value="1"/>
</dbReference>
<keyword evidence="10" id="KW-0812">Transmembrane</keyword>
<dbReference type="InterPro" id="IPR036396">
    <property type="entry name" value="Cyt_P450_sf"/>
</dbReference>
<keyword evidence="5 9" id="KW-0560">Oxidoreductase</keyword>
<keyword evidence="4 8" id="KW-0479">Metal-binding</keyword>
<dbReference type="CDD" id="cd11041">
    <property type="entry name" value="CYP503A1-like"/>
    <property type="match status" value="1"/>
</dbReference>
<evidence type="ECO:0000313" key="12">
    <source>
        <dbReference type="Proteomes" id="UP001152592"/>
    </source>
</evidence>
<dbReference type="GO" id="GO:0004497">
    <property type="term" value="F:monooxygenase activity"/>
    <property type="evidence" value="ECO:0007669"/>
    <property type="project" value="UniProtKB-KW"/>
</dbReference>
<dbReference type="SUPFAM" id="SSF48264">
    <property type="entry name" value="Cytochrome P450"/>
    <property type="match status" value="1"/>
</dbReference>
<evidence type="ECO:0000256" key="6">
    <source>
        <dbReference type="ARBA" id="ARBA00023004"/>
    </source>
</evidence>
<keyword evidence="6 8" id="KW-0408">Iron</keyword>
<dbReference type="Gene3D" id="1.10.630.10">
    <property type="entry name" value="Cytochrome P450"/>
    <property type="match status" value="1"/>
</dbReference>
<evidence type="ECO:0000256" key="4">
    <source>
        <dbReference type="ARBA" id="ARBA00022723"/>
    </source>
</evidence>
<dbReference type="Pfam" id="PF00067">
    <property type="entry name" value="p450"/>
    <property type="match status" value="1"/>
</dbReference>
<evidence type="ECO:0000313" key="11">
    <source>
        <dbReference type="EMBL" id="CAG8387022.1"/>
    </source>
</evidence>
<reference evidence="11" key="1">
    <citation type="submission" date="2021-07" db="EMBL/GenBank/DDBJ databases">
        <authorList>
            <person name="Branca A.L. A."/>
        </authorList>
    </citation>
    <scope>NUCLEOTIDE SEQUENCE</scope>
</reference>
<dbReference type="EMBL" id="CAJVPD010000240">
    <property type="protein sequence ID" value="CAG8387022.1"/>
    <property type="molecule type" value="Genomic_DNA"/>
</dbReference>
<dbReference type="Proteomes" id="UP001152592">
    <property type="component" value="Unassembled WGS sequence"/>
</dbReference>
<gene>
    <name evidence="11" type="ORF">PSALAMII_LOCUS6336</name>
</gene>
<dbReference type="PROSITE" id="PS00086">
    <property type="entry name" value="CYTOCHROME_P450"/>
    <property type="match status" value="1"/>
</dbReference>
<dbReference type="GO" id="GO:0020037">
    <property type="term" value="F:heme binding"/>
    <property type="evidence" value="ECO:0007669"/>
    <property type="project" value="InterPro"/>
</dbReference>
<dbReference type="InterPro" id="IPR017972">
    <property type="entry name" value="Cyt_P450_CS"/>
</dbReference>
<dbReference type="PANTHER" id="PTHR46206">
    <property type="entry name" value="CYTOCHROME P450"/>
    <property type="match status" value="1"/>
</dbReference>
<evidence type="ECO:0000256" key="7">
    <source>
        <dbReference type="ARBA" id="ARBA00023033"/>
    </source>
</evidence>
<keyword evidence="7 9" id="KW-0503">Monooxygenase</keyword>
<sequence length="509" mass="57324">MISDTLFFKSPLIAVETLAIALLPILVYLFAIPKSPHFPLINGKRLFEISDASSKKRYLTDAHELIKSGLQKASVFRIISDNGPKTVLAPKYATEIRSHPGLSFGTSIEDEFHSYVRGFEPFQLGPRSEELFQVAIRTKLTQSLASVMEPLSAETCVVLEKEWTNNNDWHNLTLKPCILRMVAQLSSKVFLGDQICRDPNWLRITVDYTVDSFIAAVALRQWPSFIRPLVANFLPACQKIRRELDEARSIIKPVLQARREAKEATTRDGKTTVRFNDAMQWMEDVAKGRPYDAAVVQMSFSVVAIHTTSDMLTQVLYDLCGKEDIIQALRLEVINVVREEGWGKQSLHKLKIMDSVLKESQRLKPIGVASMRRVATEDIKLSDGNILSKGTSLLVSGDNMWDSRIYPDPETFDPYRFLKLREVPGHETSAQLVAPSADHFGFGYGNHACPGRFFAVNEVKIALAHMLLKYDIKLAPGIPEPVVSKIGLSRNCDNKTIVSVRRRQEEIIL</sequence>
<dbReference type="GO" id="GO:0016705">
    <property type="term" value="F:oxidoreductase activity, acting on paired donors, with incorporation or reduction of molecular oxygen"/>
    <property type="evidence" value="ECO:0007669"/>
    <property type="project" value="InterPro"/>
</dbReference>